<proteinExistence type="predicted"/>
<protein>
    <submittedName>
        <fullName evidence="3">Site-specific integrase</fullName>
    </submittedName>
</protein>
<dbReference type="Proteomes" id="UP000651156">
    <property type="component" value="Unassembled WGS sequence"/>
</dbReference>
<organism evidence="3 4">
    <name type="scientific">Gloeocapsopsis crepidinum LEGE 06123</name>
    <dbReference type="NCBI Taxonomy" id="588587"/>
    <lineage>
        <taxon>Bacteria</taxon>
        <taxon>Bacillati</taxon>
        <taxon>Cyanobacteriota</taxon>
        <taxon>Cyanophyceae</taxon>
        <taxon>Oscillatoriophycideae</taxon>
        <taxon>Chroococcales</taxon>
        <taxon>Chroococcaceae</taxon>
        <taxon>Gloeocapsopsis</taxon>
    </lineage>
</organism>
<dbReference type="Gene3D" id="1.10.443.10">
    <property type="entry name" value="Intergrase catalytic core"/>
    <property type="match status" value="1"/>
</dbReference>
<dbReference type="SUPFAM" id="SSF56349">
    <property type="entry name" value="DNA breaking-rejoining enzymes"/>
    <property type="match status" value="1"/>
</dbReference>
<keyword evidence="1" id="KW-0233">DNA recombination</keyword>
<feature type="domain" description="Tyr recombinase" evidence="2">
    <location>
        <begin position="197"/>
        <end position="361"/>
    </location>
</feature>
<name>A0ABR9UT43_9CHRO</name>
<evidence type="ECO:0000259" key="2">
    <source>
        <dbReference type="PROSITE" id="PS51898"/>
    </source>
</evidence>
<evidence type="ECO:0000256" key="1">
    <source>
        <dbReference type="ARBA" id="ARBA00023172"/>
    </source>
</evidence>
<reference evidence="3 4" key="1">
    <citation type="submission" date="2020-10" db="EMBL/GenBank/DDBJ databases">
        <authorList>
            <person name="Castelo-Branco R."/>
            <person name="Eusebio N."/>
            <person name="Adriana R."/>
            <person name="Vieira A."/>
            <person name="Brugerolle De Fraissinette N."/>
            <person name="Rezende De Castro R."/>
            <person name="Schneider M.P."/>
            <person name="Vasconcelos V."/>
            <person name="Leao P.N."/>
        </authorList>
    </citation>
    <scope>NUCLEOTIDE SEQUENCE [LARGE SCALE GENOMIC DNA]</scope>
    <source>
        <strain evidence="3 4">LEGE 06123</strain>
    </source>
</reference>
<dbReference type="PROSITE" id="PS51898">
    <property type="entry name" value="TYR_RECOMBINASE"/>
    <property type="match status" value="1"/>
</dbReference>
<evidence type="ECO:0000313" key="3">
    <source>
        <dbReference type="EMBL" id="MBE9191444.1"/>
    </source>
</evidence>
<dbReference type="InterPro" id="IPR013762">
    <property type="entry name" value="Integrase-like_cat_sf"/>
</dbReference>
<dbReference type="EMBL" id="JADEWN010000032">
    <property type="protein sequence ID" value="MBE9191444.1"/>
    <property type="molecule type" value="Genomic_DNA"/>
</dbReference>
<gene>
    <name evidence="3" type="ORF">IQ230_14020</name>
</gene>
<dbReference type="InterPro" id="IPR002104">
    <property type="entry name" value="Integrase_catalytic"/>
</dbReference>
<evidence type="ECO:0000313" key="4">
    <source>
        <dbReference type="Proteomes" id="UP000651156"/>
    </source>
</evidence>
<keyword evidence="4" id="KW-1185">Reference proteome</keyword>
<sequence>MNFDRQLNQANGRLKAANVGVAIEARGTRLCLRANLPPKPGSNNKSYYQQRITLSVRVNPAGISLAEIEARKVGALLDAGEFSWQPYIKTSQATTLPVVQTFSISDWITLFETDYFHRRARTPKSITTWEGDYWEVFRRLPQNEALTPEIITAAIRATAPDTKNRKRHCMALQALANFAQITYDTKPLAGNYNPKRVRPRDLPDDQIITDWYNRISNPAWQWAYGIIATFGIRPHEVFHLDSQALVAGHSYIDILDGKTGARRVWAYYPEWIDIFNLRSPLVPAVNGKNNSELGERCTQYFRRNAELPFKPYDLRHCWAVRTLQFGLDITLAAQQMGHSVKTHTELYHHWITDRHHQRAFDALTVKGDRPVAPKAS</sequence>
<dbReference type="RefSeq" id="WP_193932586.1">
    <property type="nucleotide sequence ID" value="NZ_CAWPMZ010000062.1"/>
</dbReference>
<dbReference type="InterPro" id="IPR011010">
    <property type="entry name" value="DNA_brk_join_enz"/>
</dbReference>
<accession>A0ABR9UT43</accession>
<comment type="caution">
    <text evidence="3">The sequence shown here is derived from an EMBL/GenBank/DDBJ whole genome shotgun (WGS) entry which is preliminary data.</text>
</comment>